<keyword evidence="1" id="KW-0732">Signal</keyword>
<name>A0ABT8AMG9_9HYPH</name>
<evidence type="ECO:0000256" key="1">
    <source>
        <dbReference type="SAM" id="SignalP"/>
    </source>
</evidence>
<proteinExistence type="predicted"/>
<feature type="chain" id="PRO_5046548829" evidence="1">
    <location>
        <begin position="22"/>
        <end position="179"/>
    </location>
</feature>
<accession>A0ABT8AMG9</accession>
<protein>
    <submittedName>
        <fullName evidence="2">Uncharacterized protein</fullName>
    </submittedName>
</protein>
<evidence type="ECO:0000313" key="2">
    <source>
        <dbReference type="EMBL" id="MDN3571026.1"/>
    </source>
</evidence>
<gene>
    <name evidence="2" type="ORF">QWZ18_10340</name>
</gene>
<organism evidence="2 3">
    <name type="scientific">Methylobacterium longum</name>
    <dbReference type="NCBI Taxonomy" id="767694"/>
    <lineage>
        <taxon>Bacteria</taxon>
        <taxon>Pseudomonadati</taxon>
        <taxon>Pseudomonadota</taxon>
        <taxon>Alphaproteobacteria</taxon>
        <taxon>Hyphomicrobiales</taxon>
        <taxon>Methylobacteriaceae</taxon>
        <taxon>Methylobacterium</taxon>
    </lineage>
</organism>
<keyword evidence="3" id="KW-1185">Reference proteome</keyword>
<sequence>MSLRSICCATLISALAGPALAQDAPAAPDTSAATWQMPWQIAPIGPASAAAGEQTIMSMVPGTGLVKGTSVALQRIGQPLPEVPGRNRTVDTCRAVVMSEAGKAGMKQVEAVSAGADRTDKKGDYFAPVLFRITYDRPMMYEVREAAMICVVNRKGAIVDAYMPADESVITEWSVLGRR</sequence>
<dbReference type="Proteomes" id="UP001244297">
    <property type="component" value="Unassembled WGS sequence"/>
</dbReference>
<feature type="signal peptide" evidence="1">
    <location>
        <begin position="1"/>
        <end position="21"/>
    </location>
</feature>
<dbReference type="EMBL" id="JAUFPT010000028">
    <property type="protein sequence ID" value="MDN3571026.1"/>
    <property type="molecule type" value="Genomic_DNA"/>
</dbReference>
<comment type="caution">
    <text evidence="2">The sequence shown here is derived from an EMBL/GenBank/DDBJ whole genome shotgun (WGS) entry which is preliminary data.</text>
</comment>
<evidence type="ECO:0000313" key="3">
    <source>
        <dbReference type="Proteomes" id="UP001244297"/>
    </source>
</evidence>
<reference evidence="3" key="1">
    <citation type="journal article" date="2019" name="Int. J. Syst. Evol. Microbiol.">
        <title>The Global Catalogue of Microorganisms (GCM) 10K type strain sequencing project: providing services to taxonomists for standard genome sequencing and annotation.</title>
        <authorList>
            <consortium name="The Broad Institute Genomics Platform"/>
            <consortium name="The Broad Institute Genome Sequencing Center for Infectious Disease"/>
            <person name="Wu L."/>
            <person name="Ma J."/>
        </authorList>
    </citation>
    <scope>NUCLEOTIDE SEQUENCE [LARGE SCALE GENOMIC DNA]</scope>
    <source>
        <strain evidence="3">CECT 7806</strain>
    </source>
</reference>
<dbReference type="RefSeq" id="WP_290355618.1">
    <property type="nucleotide sequence ID" value="NZ_JAUFPT010000028.1"/>
</dbReference>